<dbReference type="SUPFAM" id="SSF51126">
    <property type="entry name" value="Pectin lyase-like"/>
    <property type="match status" value="1"/>
</dbReference>
<dbReference type="Proteomes" id="UP001593833">
    <property type="component" value="Unassembled WGS sequence"/>
</dbReference>
<keyword evidence="3" id="KW-1185">Reference proteome</keyword>
<proteinExistence type="predicted"/>
<dbReference type="InterPro" id="IPR012334">
    <property type="entry name" value="Pectin_lyas_fold"/>
</dbReference>
<evidence type="ECO:0000256" key="1">
    <source>
        <dbReference type="SAM" id="SignalP"/>
    </source>
</evidence>
<evidence type="ECO:0008006" key="4">
    <source>
        <dbReference type="Google" id="ProtNLM"/>
    </source>
</evidence>
<dbReference type="EMBL" id="JBHPKH010000001">
    <property type="protein sequence ID" value="MFC1571969.1"/>
    <property type="molecule type" value="Genomic_DNA"/>
</dbReference>
<dbReference type="Gene3D" id="2.160.20.10">
    <property type="entry name" value="Single-stranded right-handed beta-helix, Pectin lyase-like"/>
    <property type="match status" value="1"/>
</dbReference>
<evidence type="ECO:0000313" key="2">
    <source>
        <dbReference type="EMBL" id="MFC1571969.1"/>
    </source>
</evidence>
<comment type="caution">
    <text evidence="2">The sequence shown here is derived from an EMBL/GenBank/DDBJ whole genome shotgun (WGS) entry which is preliminary data.</text>
</comment>
<protein>
    <recommendedName>
        <fullName evidence="4">Right handed beta helix domain-containing protein</fullName>
    </recommendedName>
</protein>
<gene>
    <name evidence="2" type="ORF">ACFL6M_00060</name>
</gene>
<organism evidence="2 3">
    <name type="scientific">Eiseniibacteriota bacterium</name>
    <dbReference type="NCBI Taxonomy" id="2212470"/>
    <lineage>
        <taxon>Bacteria</taxon>
        <taxon>Candidatus Eiseniibacteriota</taxon>
    </lineage>
</organism>
<reference evidence="2 3" key="1">
    <citation type="submission" date="2024-09" db="EMBL/GenBank/DDBJ databases">
        <authorList>
            <person name="D'Angelo T."/>
        </authorList>
    </citation>
    <scope>NUCLEOTIDE SEQUENCE [LARGE SCALE GENOMIC DNA]</scope>
    <source>
        <strain evidence="2">SAG AM-320-E07</strain>
    </source>
</reference>
<keyword evidence="1" id="KW-0732">Signal</keyword>
<feature type="signal peptide" evidence="1">
    <location>
        <begin position="1"/>
        <end position="24"/>
    </location>
</feature>
<accession>A0ABV6YIG0</accession>
<name>A0ABV6YIG0_UNCEI</name>
<sequence>MRRRSSPCGIVVYALIALCCGAGTATGTILHVPDPYPQIQMAINAAVDGDTVLVADGIYNENISYLDKNITVASHYLTTEDSTHIENTEIRPAIAGFPLVSITGGQSRHALLCGFTINGGMPPQGSGVYCVETDPTIAHNRILLNNVEANGGGIYVDRGGPVIRHNLIADN</sequence>
<feature type="chain" id="PRO_5045219175" description="Right handed beta helix domain-containing protein" evidence="1">
    <location>
        <begin position="25"/>
        <end position="171"/>
    </location>
</feature>
<dbReference type="InterPro" id="IPR011050">
    <property type="entry name" value="Pectin_lyase_fold/virulence"/>
</dbReference>
<evidence type="ECO:0000313" key="3">
    <source>
        <dbReference type="Proteomes" id="UP001593833"/>
    </source>
</evidence>